<feature type="domain" description="FAD/NAD(P)-binding" evidence="8">
    <location>
        <begin position="155"/>
        <end position="482"/>
    </location>
</feature>
<keyword evidence="3" id="KW-0479">Metal-binding</keyword>
<evidence type="ECO:0000256" key="6">
    <source>
        <dbReference type="ARBA" id="ARBA00023004"/>
    </source>
</evidence>
<evidence type="ECO:0000259" key="9">
    <source>
        <dbReference type="Pfam" id="PF14691"/>
    </source>
</evidence>
<dbReference type="SUPFAM" id="SSF46548">
    <property type="entry name" value="alpha-helical ferredoxin"/>
    <property type="match status" value="1"/>
</dbReference>
<keyword evidence="2" id="KW-0004">4Fe-4S</keyword>
<evidence type="ECO:0000256" key="5">
    <source>
        <dbReference type="ARBA" id="ARBA00023002"/>
    </source>
</evidence>
<evidence type="ECO:0000256" key="7">
    <source>
        <dbReference type="ARBA" id="ARBA00023014"/>
    </source>
</evidence>
<evidence type="ECO:0000313" key="10">
    <source>
        <dbReference type="EMBL" id="TWI13476.1"/>
    </source>
</evidence>
<evidence type="ECO:0000256" key="4">
    <source>
        <dbReference type="ARBA" id="ARBA00022857"/>
    </source>
</evidence>
<dbReference type="InterPro" id="IPR023753">
    <property type="entry name" value="FAD/NAD-binding_dom"/>
</dbReference>
<dbReference type="Gene3D" id="3.50.50.60">
    <property type="entry name" value="FAD/NAD(P)-binding domain"/>
    <property type="match status" value="3"/>
</dbReference>
<dbReference type="Pfam" id="PF07992">
    <property type="entry name" value="Pyr_redox_2"/>
    <property type="match status" value="1"/>
</dbReference>
<accession>A0A562M0M8</accession>
<keyword evidence="4" id="KW-0521">NADP</keyword>
<sequence>MSKNDTPKKDIFQFRNVQREMPTRIPLQLRRDGDWGELYGRFDEAEAKHQAGRCLDCGNPYCSWKCPLHNIIPRWLELAREGRVHEAADLCHETNPLPEICGRVCPQDRLCEGSCTLNDGFGAVTIGAVEKYIVDRALAEGWRPGLDKVQRTGRRVAVVGAGPAGLACADRLARAGIDAVVFDRYEAVGGLLQFGIPSFKLDKSIVSLRREVLEGMGVQFRLGVEVGRDITIDQLLAEFDAVFLGLGSYRYTDGGLPGQDLTGVLPALPFLVQNGRVVHTVTHHDEGVDPTVTSRPIAGWEDRIDLPDLKGKRVVVLGGGDTGMDCVRSAIRLGAAQVTCAYRRDEANMPGSAREVANAREEGVTFLFNRQPLALLGDDAVTGVRVGETTLGAPDANGRRNAVIIEGSETVLDADVVIIAFGFQADAPEWLARHGVALAGNGRIVTNGEHDAFAYQTAHPRLFAGGDCVRGADLVVTATFEGREAAAGITRYLASQPVVESVSSTKVDAAA</sequence>
<dbReference type="Pfam" id="PF14691">
    <property type="entry name" value="Fer4_20"/>
    <property type="match status" value="1"/>
</dbReference>
<reference evidence="10 11" key="1">
    <citation type="journal article" date="2015" name="Stand. Genomic Sci.">
        <title>Genomic Encyclopedia of Bacterial and Archaeal Type Strains, Phase III: the genomes of soil and plant-associated and newly described type strains.</title>
        <authorList>
            <person name="Whitman W.B."/>
            <person name="Woyke T."/>
            <person name="Klenk H.P."/>
            <person name="Zhou Y."/>
            <person name="Lilburn T.G."/>
            <person name="Beck B.J."/>
            <person name="De Vos P."/>
            <person name="Vandamme P."/>
            <person name="Eisen J.A."/>
            <person name="Garrity G."/>
            <person name="Hugenholtz P."/>
            <person name="Kyrpides N.C."/>
        </authorList>
    </citation>
    <scope>NUCLEOTIDE SEQUENCE [LARGE SCALE GENOMIC DNA]</scope>
    <source>
        <strain evidence="10 11">CGMCC 1.10136</strain>
    </source>
</reference>
<dbReference type="InterPro" id="IPR036188">
    <property type="entry name" value="FAD/NAD-bd_sf"/>
</dbReference>
<dbReference type="FunFam" id="1.10.1060.10:FF:000004">
    <property type="entry name" value="Glutamate synthase, small subunit"/>
    <property type="match status" value="1"/>
</dbReference>
<dbReference type="EMBL" id="VLKP01000002">
    <property type="protein sequence ID" value="TWI13476.1"/>
    <property type="molecule type" value="Genomic_DNA"/>
</dbReference>
<feature type="domain" description="Dihydroprymidine dehydrogenase" evidence="9">
    <location>
        <begin position="34"/>
        <end position="141"/>
    </location>
</feature>
<evidence type="ECO:0000256" key="1">
    <source>
        <dbReference type="ARBA" id="ARBA00001966"/>
    </source>
</evidence>
<keyword evidence="6" id="KW-0408">Iron</keyword>
<dbReference type="InterPro" id="IPR009051">
    <property type="entry name" value="Helical_ferredxn"/>
</dbReference>
<comment type="caution">
    <text evidence="10">The sequence shown here is derived from an EMBL/GenBank/DDBJ whole genome shotgun (WGS) entry which is preliminary data.</text>
</comment>
<dbReference type="RefSeq" id="WP_144811902.1">
    <property type="nucleotide sequence ID" value="NZ_VLKP01000002.1"/>
</dbReference>
<dbReference type="PANTHER" id="PTHR42783:SF3">
    <property type="entry name" value="GLUTAMATE SYNTHASE [NADPH] SMALL CHAIN-RELATED"/>
    <property type="match status" value="1"/>
</dbReference>
<dbReference type="SUPFAM" id="SSF51971">
    <property type="entry name" value="Nucleotide-binding domain"/>
    <property type="match status" value="1"/>
</dbReference>
<dbReference type="Proteomes" id="UP000316471">
    <property type="component" value="Unassembled WGS sequence"/>
</dbReference>
<comment type="cofactor">
    <cofactor evidence="1">
        <name>[4Fe-4S] cluster</name>
        <dbReference type="ChEBI" id="CHEBI:49883"/>
    </cofactor>
</comment>
<evidence type="ECO:0000313" key="11">
    <source>
        <dbReference type="Proteomes" id="UP000316471"/>
    </source>
</evidence>
<dbReference type="GO" id="GO:0051539">
    <property type="term" value="F:4 iron, 4 sulfur cluster binding"/>
    <property type="evidence" value="ECO:0007669"/>
    <property type="project" value="UniProtKB-KW"/>
</dbReference>
<protein>
    <submittedName>
        <fullName evidence="10">Glutamate synthase (NADPH/NADH) small chain</fullName>
    </submittedName>
</protein>
<proteinExistence type="predicted"/>
<dbReference type="PRINTS" id="PR00419">
    <property type="entry name" value="ADXRDTASE"/>
</dbReference>
<dbReference type="InterPro" id="IPR028261">
    <property type="entry name" value="DPD_II"/>
</dbReference>
<dbReference type="PANTHER" id="PTHR42783">
    <property type="entry name" value="GLUTAMATE SYNTHASE [NADPH] SMALL CHAIN"/>
    <property type="match status" value="1"/>
</dbReference>
<evidence type="ECO:0000259" key="8">
    <source>
        <dbReference type="Pfam" id="PF07992"/>
    </source>
</evidence>
<dbReference type="GO" id="GO:0016491">
    <property type="term" value="F:oxidoreductase activity"/>
    <property type="evidence" value="ECO:0007669"/>
    <property type="project" value="UniProtKB-KW"/>
</dbReference>
<organism evidence="10 11">
    <name type="scientific">Aerolutibacter ruishenii</name>
    <dbReference type="NCBI Taxonomy" id="686800"/>
    <lineage>
        <taxon>Bacteria</taxon>
        <taxon>Pseudomonadati</taxon>
        <taxon>Pseudomonadota</taxon>
        <taxon>Gammaproteobacteria</taxon>
        <taxon>Lysobacterales</taxon>
        <taxon>Lysobacteraceae</taxon>
        <taxon>Aerolutibacter</taxon>
    </lineage>
</organism>
<keyword evidence="5" id="KW-0560">Oxidoreductase</keyword>
<dbReference type="GO" id="GO:0046872">
    <property type="term" value="F:metal ion binding"/>
    <property type="evidence" value="ECO:0007669"/>
    <property type="project" value="UniProtKB-KW"/>
</dbReference>
<dbReference type="OrthoDB" id="9803192at2"/>
<evidence type="ECO:0000256" key="2">
    <source>
        <dbReference type="ARBA" id="ARBA00022485"/>
    </source>
</evidence>
<name>A0A562M0M8_9GAMM</name>
<dbReference type="NCBIfam" id="TIGR01318">
    <property type="entry name" value="gltD_gamma_fam"/>
    <property type="match status" value="1"/>
</dbReference>
<keyword evidence="7" id="KW-0411">Iron-sulfur</keyword>
<gene>
    <name evidence="10" type="ORF">IP93_00638</name>
</gene>
<dbReference type="AlphaFoldDB" id="A0A562M0M8"/>
<dbReference type="InterPro" id="IPR006006">
    <property type="entry name" value="GltD-like"/>
</dbReference>
<evidence type="ECO:0000256" key="3">
    <source>
        <dbReference type="ARBA" id="ARBA00022723"/>
    </source>
</evidence>
<dbReference type="FunFam" id="3.50.50.60:FF:000041">
    <property type="entry name" value="Glutamate synthase, small subunit"/>
    <property type="match status" value="1"/>
</dbReference>
<keyword evidence="11" id="KW-1185">Reference proteome</keyword>
<dbReference type="Gene3D" id="1.10.1060.10">
    <property type="entry name" value="Alpha-helical ferredoxin"/>
    <property type="match status" value="1"/>
</dbReference>